<name>A0A0F9J1S1_9ZZZZ</name>
<dbReference type="EMBL" id="LAZR01011082">
    <property type="protein sequence ID" value="KKM63523.1"/>
    <property type="molecule type" value="Genomic_DNA"/>
</dbReference>
<proteinExistence type="predicted"/>
<gene>
    <name evidence="1" type="ORF">LCGC14_1510530</name>
</gene>
<protein>
    <submittedName>
        <fullName evidence="1">Uncharacterized protein</fullName>
    </submittedName>
</protein>
<organism evidence="1">
    <name type="scientific">marine sediment metagenome</name>
    <dbReference type="NCBI Taxonomy" id="412755"/>
    <lineage>
        <taxon>unclassified sequences</taxon>
        <taxon>metagenomes</taxon>
        <taxon>ecological metagenomes</taxon>
    </lineage>
</organism>
<evidence type="ECO:0000313" key="1">
    <source>
        <dbReference type="EMBL" id="KKM63523.1"/>
    </source>
</evidence>
<sequence>MDKSLYHDIPYPSTWWYPLCLKHLKKIIKNSKIEIIALKTERVRKFEHKIFCSRLSHNSEFEKWKMFIDWEEIANNLDMD</sequence>
<dbReference type="AlphaFoldDB" id="A0A0F9J1S1"/>
<comment type="caution">
    <text evidence="1">The sequence shown here is derived from an EMBL/GenBank/DDBJ whole genome shotgun (WGS) entry which is preliminary data.</text>
</comment>
<accession>A0A0F9J1S1</accession>
<feature type="non-terminal residue" evidence="1">
    <location>
        <position position="80"/>
    </location>
</feature>
<reference evidence="1" key="1">
    <citation type="journal article" date="2015" name="Nature">
        <title>Complex archaea that bridge the gap between prokaryotes and eukaryotes.</title>
        <authorList>
            <person name="Spang A."/>
            <person name="Saw J.H."/>
            <person name="Jorgensen S.L."/>
            <person name="Zaremba-Niedzwiedzka K."/>
            <person name="Martijn J."/>
            <person name="Lind A.E."/>
            <person name="van Eijk R."/>
            <person name="Schleper C."/>
            <person name="Guy L."/>
            <person name="Ettema T.J."/>
        </authorList>
    </citation>
    <scope>NUCLEOTIDE SEQUENCE</scope>
</reference>